<evidence type="ECO:0000256" key="6">
    <source>
        <dbReference type="ARBA" id="ARBA00022840"/>
    </source>
</evidence>
<dbReference type="CDD" id="cd00130">
    <property type="entry name" value="PAS"/>
    <property type="match status" value="1"/>
</dbReference>
<dbReference type="Gene3D" id="3.30.450.20">
    <property type="entry name" value="PAS domain"/>
    <property type="match status" value="1"/>
</dbReference>
<dbReference type="PANTHER" id="PTHR44936:SF10">
    <property type="entry name" value="SENSOR PROTEIN RSTB"/>
    <property type="match status" value="1"/>
</dbReference>
<evidence type="ECO:0000259" key="8">
    <source>
        <dbReference type="PROSITE" id="PS50109"/>
    </source>
</evidence>
<dbReference type="Pfam" id="PF02518">
    <property type="entry name" value="HATPase_c"/>
    <property type="match status" value="1"/>
</dbReference>
<dbReference type="PROSITE" id="PS50112">
    <property type="entry name" value="PAS"/>
    <property type="match status" value="1"/>
</dbReference>
<dbReference type="SMART" id="SM00387">
    <property type="entry name" value="HATPase_c"/>
    <property type="match status" value="1"/>
</dbReference>
<dbReference type="AlphaFoldDB" id="A0A554N8L3"/>
<dbReference type="InterPro" id="IPR013656">
    <property type="entry name" value="PAS_4"/>
</dbReference>
<feature type="domain" description="Histidine kinase" evidence="8">
    <location>
        <begin position="145"/>
        <end position="354"/>
    </location>
</feature>
<comment type="caution">
    <text evidence="10">The sequence shown here is derived from an EMBL/GenBank/DDBJ whole genome shotgun (WGS) entry which is preliminary data.</text>
</comment>
<keyword evidence="5 10" id="KW-0418">Kinase</keyword>
<protein>
    <recommendedName>
        <fullName evidence="2">histidine kinase</fullName>
        <ecNumber evidence="2">2.7.13.3</ecNumber>
    </recommendedName>
</protein>
<dbReference type="InterPro" id="IPR003594">
    <property type="entry name" value="HATPase_dom"/>
</dbReference>
<dbReference type="OrthoDB" id="327291at2157"/>
<dbReference type="SUPFAM" id="SSF55874">
    <property type="entry name" value="ATPase domain of HSP90 chaperone/DNA topoisomerase II/histidine kinase"/>
    <property type="match status" value="1"/>
</dbReference>
<keyword evidence="4" id="KW-0547">Nucleotide-binding</keyword>
<organism evidence="10 11">
    <name type="scientific">Haloglomus irregulare</name>
    <dbReference type="NCBI Taxonomy" id="2234134"/>
    <lineage>
        <taxon>Archaea</taxon>
        <taxon>Methanobacteriati</taxon>
        <taxon>Methanobacteriota</taxon>
        <taxon>Stenosarchaea group</taxon>
        <taxon>Halobacteria</taxon>
        <taxon>Halobacteriales</taxon>
        <taxon>Natronomonadaceae</taxon>
        <taxon>Haloglomus</taxon>
    </lineage>
</organism>
<keyword evidence="11" id="KW-1185">Reference proteome</keyword>
<feature type="coiled-coil region" evidence="7">
    <location>
        <begin position="175"/>
        <end position="202"/>
    </location>
</feature>
<keyword evidence="7" id="KW-0175">Coiled coil</keyword>
<dbReference type="SMART" id="SM00091">
    <property type="entry name" value="PAS"/>
    <property type="match status" value="1"/>
</dbReference>
<dbReference type="NCBIfam" id="TIGR00229">
    <property type="entry name" value="sensory_box"/>
    <property type="match status" value="1"/>
</dbReference>
<dbReference type="Pfam" id="PF08448">
    <property type="entry name" value="PAS_4"/>
    <property type="match status" value="1"/>
</dbReference>
<reference evidence="10 11" key="1">
    <citation type="submission" date="2018-06" db="EMBL/GenBank/DDBJ databases">
        <title>Natronomonas sp. F16-60 a new haloarchaeon isolated from a solar saltern of Isla Cristina, Huelva, Spain.</title>
        <authorList>
            <person name="Duran-Viseras A."/>
            <person name="Sanchez-Porro C."/>
            <person name="Ventosa A."/>
        </authorList>
    </citation>
    <scope>NUCLEOTIDE SEQUENCE [LARGE SCALE GENOMIC DNA]</scope>
    <source>
        <strain evidence="10 11">F16-60</strain>
    </source>
</reference>
<keyword evidence="6" id="KW-0067">ATP-binding</keyword>
<dbReference type="EMBL" id="QMDX01000006">
    <property type="protein sequence ID" value="TSD13732.1"/>
    <property type="molecule type" value="Genomic_DNA"/>
</dbReference>
<evidence type="ECO:0000256" key="7">
    <source>
        <dbReference type="SAM" id="Coils"/>
    </source>
</evidence>
<dbReference type="InterPro" id="IPR036890">
    <property type="entry name" value="HATPase_C_sf"/>
</dbReference>
<proteinExistence type="predicted"/>
<dbReference type="EC" id="2.7.13.3" evidence="2"/>
<dbReference type="InterPro" id="IPR035965">
    <property type="entry name" value="PAS-like_dom_sf"/>
</dbReference>
<dbReference type="InterPro" id="IPR005467">
    <property type="entry name" value="His_kinase_dom"/>
</dbReference>
<dbReference type="InterPro" id="IPR050980">
    <property type="entry name" value="2C_sensor_his_kinase"/>
</dbReference>
<feature type="domain" description="PAS" evidence="9">
    <location>
        <begin position="15"/>
        <end position="72"/>
    </location>
</feature>
<dbReference type="SUPFAM" id="SSF55785">
    <property type="entry name" value="PYP-like sensor domain (PAS domain)"/>
    <property type="match status" value="1"/>
</dbReference>
<accession>A0A554N8L3</accession>
<evidence type="ECO:0000313" key="11">
    <source>
        <dbReference type="Proteomes" id="UP000319894"/>
    </source>
</evidence>
<name>A0A554N8L3_9EURY</name>
<evidence type="ECO:0000256" key="3">
    <source>
        <dbReference type="ARBA" id="ARBA00022679"/>
    </source>
</evidence>
<evidence type="ECO:0000256" key="1">
    <source>
        <dbReference type="ARBA" id="ARBA00000085"/>
    </source>
</evidence>
<dbReference type="InParanoid" id="A0A554N8L3"/>
<evidence type="ECO:0000256" key="2">
    <source>
        <dbReference type="ARBA" id="ARBA00012438"/>
    </source>
</evidence>
<keyword evidence="3" id="KW-0808">Transferase</keyword>
<evidence type="ECO:0000259" key="9">
    <source>
        <dbReference type="PROSITE" id="PS50112"/>
    </source>
</evidence>
<evidence type="ECO:0000256" key="4">
    <source>
        <dbReference type="ARBA" id="ARBA00022741"/>
    </source>
</evidence>
<dbReference type="Proteomes" id="UP000319894">
    <property type="component" value="Unassembled WGS sequence"/>
</dbReference>
<sequence>MTSDAPSDDGHGGVEADRWRHLVEHVQDAVVEFTIVDGEPRVRSVNRAFVEVFGYDRESIRGEPLNDHIVPEWLAEEARELDARTAAGEVNRRRVKRETAEGLREFRYRGVPSDTASDRVDGFAVYTDLTERNSYERQFDVLNRLLRHNLRNRTNVILGEAERLLATLDEEAGPARDAAEDIRAAAGELRTLTRESARIRNELRSTVPDDATVDVVPILRSLAEEYRRATAATVELDCPDSLSVRATERLRSTLDGLVDNAVRHNPAETPRVGLGVTAADAPGWVELYVDDDGPRIPETERTAIESAGDRSQVEHPTGLGLWLATLSAESFGGELAFGTSEWNGNRVMLRLRVE</sequence>
<evidence type="ECO:0000313" key="10">
    <source>
        <dbReference type="EMBL" id="TSD13732.1"/>
    </source>
</evidence>
<dbReference type="RefSeq" id="WP_144262255.1">
    <property type="nucleotide sequence ID" value="NZ_QMDX01000006.1"/>
</dbReference>
<dbReference type="GO" id="GO:0004673">
    <property type="term" value="F:protein histidine kinase activity"/>
    <property type="evidence" value="ECO:0007669"/>
    <property type="project" value="UniProtKB-EC"/>
</dbReference>
<dbReference type="PROSITE" id="PS50109">
    <property type="entry name" value="HIS_KIN"/>
    <property type="match status" value="1"/>
</dbReference>
<comment type="catalytic activity">
    <reaction evidence="1">
        <text>ATP + protein L-histidine = ADP + protein N-phospho-L-histidine.</text>
        <dbReference type="EC" id="2.7.13.3"/>
    </reaction>
</comment>
<dbReference type="GO" id="GO:0005524">
    <property type="term" value="F:ATP binding"/>
    <property type="evidence" value="ECO:0007669"/>
    <property type="project" value="UniProtKB-KW"/>
</dbReference>
<dbReference type="InterPro" id="IPR000014">
    <property type="entry name" value="PAS"/>
</dbReference>
<dbReference type="Gene3D" id="3.30.565.10">
    <property type="entry name" value="Histidine kinase-like ATPase, C-terminal domain"/>
    <property type="match status" value="1"/>
</dbReference>
<evidence type="ECO:0000256" key="5">
    <source>
        <dbReference type="ARBA" id="ARBA00022777"/>
    </source>
</evidence>
<gene>
    <name evidence="10" type="ORF">DP107_11235</name>
</gene>
<dbReference type="PANTHER" id="PTHR44936">
    <property type="entry name" value="SENSOR PROTEIN CREC"/>
    <property type="match status" value="1"/>
</dbReference>